<feature type="transmembrane region" description="Helical" evidence="6">
    <location>
        <begin position="266"/>
        <end position="287"/>
    </location>
</feature>
<keyword evidence="5 6" id="KW-0472">Membrane</keyword>
<dbReference type="InterPro" id="IPR036259">
    <property type="entry name" value="MFS_trans_sf"/>
</dbReference>
<evidence type="ECO:0000256" key="6">
    <source>
        <dbReference type="SAM" id="Phobius"/>
    </source>
</evidence>
<name>A0A2N9FAI1_FAGSY</name>
<evidence type="ECO:0000256" key="5">
    <source>
        <dbReference type="ARBA" id="ARBA00023136"/>
    </source>
</evidence>
<organism evidence="7">
    <name type="scientific">Fagus sylvatica</name>
    <name type="common">Beechnut</name>
    <dbReference type="NCBI Taxonomy" id="28930"/>
    <lineage>
        <taxon>Eukaryota</taxon>
        <taxon>Viridiplantae</taxon>
        <taxon>Streptophyta</taxon>
        <taxon>Embryophyta</taxon>
        <taxon>Tracheophyta</taxon>
        <taxon>Spermatophyta</taxon>
        <taxon>Magnoliopsida</taxon>
        <taxon>eudicotyledons</taxon>
        <taxon>Gunneridae</taxon>
        <taxon>Pentapetalae</taxon>
        <taxon>rosids</taxon>
        <taxon>fabids</taxon>
        <taxon>Fagales</taxon>
        <taxon>Fagaceae</taxon>
        <taxon>Fagus</taxon>
    </lineage>
</organism>
<feature type="transmembrane region" description="Helical" evidence="6">
    <location>
        <begin position="761"/>
        <end position="786"/>
    </location>
</feature>
<evidence type="ECO:0000256" key="2">
    <source>
        <dbReference type="ARBA" id="ARBA00005982"/>
    </source>
</evidence>
<protein>
    <submittedName>
        <fullName evidence="7">Uncharacterized protein</fullName>
    </submittedName>
</protein>
<dbReference type="GO" id="GO:0022857">
    <property type="term" value="F:transmembrane transporter activity"/>
    <property type="evidence" value="ECO:0007669"/>
    <property type="project" value="InterPro"/>
</dbReference>
<proteinExistence type="inferred from homology"/>
<evidence type="ECO:0000313" key="7">
    <source>
        <dbReference type="EMBL" id="SPC84168.1"/>
    </source>
</evidence>
<evidence type="ECO:0000256" key="4">
    <source>
        <dbReference type="ARBA" id="ARBA00022989"/>
    </source>
</evidence>
<comment type="subcellular location">
    <subcellularLocation>
        <location evidence="1">Membrane</location>
        <topology evidence="1">Multi-pass membrane protein</topology>
    </subcellularLocation>
</comment>
<feature type="transmembrane region" description="Helical" evidence="6">
    <location>
        <begin position="570"/>
        <end position="587"/>
    </location>
</feature>
<comment type="similarity">
    <text evidence="2">Belongs to the major facilitator superfamily. Proton-dependent oligopeptide transporter (POT/PTR) (TC 2.A.17) family.</text>
</comment>
<gene>
    <name evidence="7" type="ORF">FSB_LOCUS12050</name>
</gene>
<feature type="transmembrane region" description="Helical" evidence="6">
    <location>
        <begin position="40"/>
        <end position="62"/>
    </location>
</feature>
<dbReference type="Pfam" id="PF00854">
    <property type="entry name" value="PTR2"/>
    <property type="match status" value="1"/>
</dbReference>
<feature type="transmembrane region" description="Helical" evidence="6">
    <location>
        <begin position="131"/>
        <end position="151"/>
    </location>
</feature>
<evidence type="ECO:0000256" key="3">
    <source>
        <dbReference type="ARBA" id="ARBA00022692"/>
    </source>
</evidence>
<feature type="transmembrane region" description="Helical" evidence="6">
    <location>
        <begin position="158"/>
        <end position="177"/>
    </location>
</feature>
<sequence>MASFVRISALLLADILTLYAIFVMMTYLTNVWGLTITHAAAIVNVFTGVAAIMPIGMAFLVDTFMGDKWMLLLSSIAYSIGLTSLAMSTPPFLSNAAGNCGAYKPECIGDAQKGKPTGDQDNKDCKNPCQFMGAMVLIIVPVVGCIALPYIKPWSVKFGIPAICTVVATFLFISGFFCSSYKHSGPEGSPLTTVFRVFVASAYKMFSHLPQHDKELNGTHRPGPHTRCLRCLDKAAIIDGEPKEQHRWKNCSIEEVDETKIFICMIPMWMTFIMCGVVISVGNTFFLEQADKMNHKVGKLKVPLPIFKAFYDLVKDGFKYCIDQFFTNQAPESMGCYSQIFSHGVIGAGTVGSVLSVYVVSKVSERVGGKSWFQDTLNKSRLDNYYWTLAVLSFINLVLHISVALWYKYKDPPNKAVNKATGMKNLPRLRKMMCIVVAAVKTRVTGEHVIICQNIRALSSSSIAVLVWADILAAYAVWVMMPYLTTVWSFNLTHAAAIVNVFTGAATIMPIGMAFLVDAFMGDKWMLLLSSLAYSFGMSFLAMSTPPVLSNVAGNCDAYKSSCIGNAQKVLFFIALALIAIGISGHIKSLESFLVQQQQNQNNTSDQDGSNKVWQSVGVFALILLPIVGAIALPLIKPWSIRFGIPAISAKMETRRLDAIRRHGLHDISNGKIPMSMFWLLPQFLLLGALDGISKYSIDYFFNVQVPESRKCYSKLFSYGVIGAGTLGSVLSVFVVGKVSESGGKPSWFRDTLNKSRLDNYYWTLTVLSSINLVLHIMVALCYTYQDPPIEEVNKESENEESNIQDL</sequence>
<dbReference type="SUPFAM" id="SSF103473">
    <property type="entry name" value="MFS general substrate transporter"/>
    <property type="match status" value="1"/>
</dbReference>
<keyword evidence="3 6" id="KW-0812">Transmembrane</keyword>
<dbReference type="GO" id="GO:0016020">
    <property type="term" value="C:membrane"/>
    <property type="evidence" value="ECO:0007669"/>
    <property type="project" value="UniProtKB-SubCell"/>
</dbReference>
<feature type="transmembrane region" description="Helical" evidence="6">
    <location>
        <begin position="385"/>
        <end position="407"/>
    </location>
</feature>
<keyword evidence="4 6" id="KW-1133">Transmembrane helix</keyword>
<accession>A0A2N9FAI1</accession>
<dbReference type="EMBL" id="OIVN01000691">
    <property type="protein sequence ID" value="SPC84168.1"/>
    <property type="molecule type" value="Genomic_DNA"/>
</dbReference>
<dbReference type="InterPro" id="IPR000109">
    <property type="entry name" value="POT_fam"/>
</dbReference>
<feature type="transmembrane region" description="Helical" evidence="6">
    <location>
        <begin position="496"/>
        <end position="517"/>
    </location>
</feature>
<dbReference type="AlphaFoldDB" id="A0A2N9FAI1"/>
<feature type="transmembrane region" description="Helical" evidence="6">
    <location>
        <begin position="7"/>
        <end position="28"/>
    </location>
</feature>
<feature type="transmembrane region" description="Helical" evidence="6">
    <location>
        <begin position="613"/>
        <end position="636"/>
    </location>
</feature>
<reference evidence="7" key="1">
    <citation type="submission" date="2018-02" db="EMBL/GenBank/DDBJ databases">
        <authorList>
            <person name="Cohen D.B."/>
            <person name="Kent A.D."/>
        </authorList>
    </citation>
    <scope>NUCLEOTIDE SEQUENCE</scope>
</reference>
<feature type="transmembrane region" description="Helical" evidence="6">
    <location>
        <begin position="463"/>
        <end position="484"/>
    </location>
</feature>
<dbReference type="PANTHER" id="PTHR11654">
    <property type="entry name" value="OLIGOPEPTIDE TRANSPORTER-RELATED"/>
    <property type="match status" value="1"/>
</dbReference>
<evidence type="ECO:0000256" key="1">
    <source>
        <dbReference type="ARBA" id="ARBA00004141"/>
    </source>
</evidence>
<dbReference type="Gene3D" id="1.20.1250.20">
    <property type="entry name" value="MFS general substrate transporter like domains"/>
    <property type="match status" value="4"/>
</dbReference>
<feature type="transmembrane region" description="Helical" evidence="6">
    <location>
        <begin position="716"/>
        <end position="740"/>
    </location>
</feature>
<feature type="transmembrane region" description="Helical" evidence="6">
    <location>
        <begin position="69"/>
        <end position="87"/>
    </location>
</feature>